<evidence type="ECO:0000256" key="2">
    <source>
        <dbReference type="SAM" id="Phobius"/>
    </source>
</evidence>
<keyword evidence="2" id="KW-1133">Transmembrane helix</keyword>
<gene>
    <name evidence="4" type="ORF">FA13DRAFT_1636540</name>
    <name evidence="3" type="ORF">FA13DRAFT_1650937</name>
</gene>
<evidence type="ECO:0000313" key="5">
    <source>
        <dbReference type="Proteomes" id="UP000298030"/>
    </source>
</evidence>
<dbReference type="EMBL" id="QPFP01000051">
    <property type="protein sequence ID" value="TEB26058.1"/>
    <property type="molecule type" value="Genomic_DNA"/>
</dbReference>
<protein>
    <recommendedName>
        <fullName evidence="6">Transmembrane protein</fullName>
    </recommendedName>
</protein>
<dbReference type="Proteomes" id="UP000298030">
    <property type="component" value="Unassembled WGS sequence"/>
</dbReference>
<keyword evidence="2" id="KW-0472">Membrane</keyword>
<evidence type="ECO:0000256" key="1">
    <source>
        <dbReference type="SAM" id="MobiDB-lite"/>
    </source>
</evidence>
<dbReference type="STRING" id="71717.A0A4Y7SWQ3"/>
<reference evidence="4 5" key="1">
    <citation type="journal article" date="2019" name="Nat. Ecol. Evol.">
        <title>Megaphylogeny resolves global patterns of mushroom evolution.</title>
        <authorList>
            <person name="Varga T."/>
            <person name="Krizsan K."/>
            <person name="Foldi C."/>
            <person name="Dima B."/>
            <person name="Sanchez-Garcia M."/>
            <person name="Sanchez-Ramirez S."/>
            <person name="Szollosi G.J."/>
            <person name="Szarkandi J.G."/>
            <person name="Papp V."/>
            <person name="Albert L."/>
            <person name="Andreopoulos W."/>
            <person name="Angelini C."/>
            <person name="Antonin V."/>
            <person name="Barry K.W."/>
            <person name="Bougher N.L."/>
            <person name="Buchanan P."/>
            <person name="Buyck B."/>
            <person name="Bense V."/>
            <person name="Catcheside P."/>
            <person name="Chovatia M."/>
            <person name="Cooper J."/>
            <person name="Damon W."/>
            <person name="Desjardin D."/>
            <person name="Finy P."/>
            <person name="Geml J."/>
            <person name="Haridas S."/>
            <person name="Hughes K."/>
            <person name="Justo A."/>
            <person name="Karasinski D."/>
            <person name="Kautmanova I."/>
            <person name="Kiss B."/>
            <person name="Kocsube S."/>
            <person name="Kotiranta H."/>
            <person name="LaButti K.M."/>
            <person name="Lechner B.E."/>
            <person name="Liimatainen K."/>
            <person name="Lipzen A."/>
            <person name="Lukacs Z."/>
            <person name="Mihaltcheva S."/>
            <person name="Morgado L.N."/>
            <person name="Niskanen T."/>
            <person name="Noordeloos M.E."/>
            <person name="Ohm R.A."/>
            <person name="Ortiz-Santana B."/>
            <person name="Ovrebo C."/>
            <person name="Racz N."/>
            <person name="Riley R."/>
            <person name="Savchenko A."/>
            <person name="Shiryaev A."/>
            <person name="Soop K."/>
            <person name="Spirin V."/>
            <person name="Szebenyi C."/>
            <person name="Tomsovsky M."/>
            <person name="Tulloss R.E."/>
            <person name="Uehling J."/>
            <person name="Grigoriev I.V."/>
            <person name="Vagvolgyi C."/>
            <person name="Papp T."/>
            <person name="Martin F.M."/>
            <person name="Miettinen O."/>
            <person name="Hibbett D.S."/>
            <person name="Nagy L.G."/>
        </authorList>
    </citation>
    <scope>NUCLEOTIDE SEQUENCE [LARGE SCALE GENOMIC DNA]</scope>
    <source>
        <strain evidence="4 5">FP101781</strain>
    </source>
</reference>
<feature type="transmembrane region" description="Helical" evidence="2">
    <location>
        <begin position="101"/>
        <end position="134"/>
    </location>
</feature>
<dbReference type="AlphaFoldDB" id="A0A4Y7SWQ3"/>
<feature type="transmembrane region" description="Helical" evidence="2">
    <location>
        <begin position="58"/>
        <end position="80"/>
    </location>
</feature>
<keyword evidence="2" id="KW-0812">Transmembrane</keyword>
<proteinExistence type="predicted"/>
<evidence type="ECO:0000313" key="3">
    <source>
        <dbReference type="EMBL" id="TEB16005.1"/>
    </source>
</evidence>
<keyword evidence="5" id="KW-1185">Reference proteome</keyword>
<name>A0A4Y7SWQ3_COPMI</name>
<organism evidence="4 5">
    <name type="scientific">Coprinellus micaceus</name>
    <name type="common">Glistening ink-cap mushroom</name>
    <name type="synonym">Coprinus micaceus</name>
    <dbReference type="NCBI Taxonomy" id="71717"/>
    <lineage>
        <taxon>Eukaryota</taxon>
        <taxon>Fungi</taxon>
        <taxon>Dikarya</taxon>
        <taxon>Basidiomycota</taxon>
        <taxon>Agaricomycotina</taxon>
        <taxon>Agaricomycetes</taxon>
        <taxon>Agaricomycetidae</taxon>
        <taxon>Agaricales</taxon>
        <taxon>Agaricineae</taxon>
        <taxon>Psathyrellaceae</taxon>
        <taxon>Coprinellus</taxon>
    </lineage>
</organism>
<feature type="region of interest" description="Disordered" evidence="1">
    <location>
        <begin position="203"/>
        <end position="224"/>
    </location>
</feature>
<sequence length="224" mass="26141">MPPPPLAYINLRDSWKTFLDSLIREWKTLNMISVLLLSAVLPFQIGDSSSSAITRHCALASSVCAFMSLTYGCIYIIRFGMMRKTYKAAEWTCELPKQVFWIFWNVWIMLALPAIWLGWSMIIYMACIMSYVWIPDAMPIEDAAFNDSVRHNGIHYILPRIAVTAILCLGIVYLVLVGFTFRRYDEPMDRAWQERVRRWMKRDGNEKRPPHRQNRSVDSDATLY</sequence>
<dbReference type="EMBL" id="QPFP01000339">
    <property type="protein sequence ID" value="TEB16005.1"/>
    <property type="molecule type" value="Genomic_DNA"/>
</dbReference>
<evidence type="ECO:0008006" key="6">
    <source>
        <dbReference type="Google" id="ProtNLM"/>
    </source>
</evidence>
<evidence type="ECO:0000313" key="4">
    <source>
        <dbReference type="EMBL" id="TEB26058.1"/>
    </source>
</evidence>
<comment type="caution">
    <text evidence="4">The sequence shown here is derived from an EMBL/GenBank/DDBJ whole genome shotgun (WGS) entry which is preliminary data.</text>
</comment>
<accession>A0A4Y7SWQ3</accession>
<feature type="transmembrane region" description="Helical" evidence="2">
    <location>
        <begin position="154"/>
        <end position="181"/>
    </location>
</feature>
<dbReference type="OrthoDB" id="3062801at2759"/>